<comment type="caution">
    <text evidence="1">The sequence shown here is derived from an EMBL/GenBank/DDBJ whole genome shotgun (WGS) entry which is preliminary data.</text>
</comment>
<evidence type="ECO:0000313" key="1">
    <source>
        <dbReference type="EMBL" id="MVO98497.1"/>
    </source>
</evidence>
<dbReference type="Proteomes" id="UP000490800">
    <property type="component" value="Unassembled WGS sequence"/>
</dbReference>
<accession>A0A7X3FF36</accession>
<dbReference type="EMBL" id="RHLK01000002">
    <property type="protein sequence ID" value="MVO98497.1"/>
    <property type="molecule type" value="Genomic_DNA"/>
</dbReference>
<gene>
    <name evidence="1" type="ORF">EDM21_02935</name>
</gene>
<keyword evidence="2" id="KW-1185">Reference proteome</keyword>
<dbReference type="AlphaFoldDB" id="A0A7X3FF36"/>
<dbReference type="RefSeq" id="WP_157332796.1">
    <property type="nucleotide sequence ID" value="NZ_RHLK01000002.1"/>
</dbReference>
<sequence length="174" mass="20055">MKSSIFHSLHAGELSQACFKPLIETYKKERAAGQDFTGTYAKLSKGQQALFMFYVHTNHAAKSLSDFYWWSAYFYAKGTEWQGIKWSLRFFGEDVLHSVLLEMENLLIETAHPVSLEMFSLAKDHLDRHPDLLASVTPVHARYRDRISAAVDQVERYIRLNPGEFVDLEQEPPV</sequence>
<proteinExistence type="predicted"/>
<dbReference type="OrthoDB" id="2661274at2"/>
<name>A0A7X3FF36_9BACL</name>
<protein>
    <submittedName>
        <fullName evidence="1">Uncharacterized protein</fullName>
    </submittedName>
</protein>
<evidence type="ECO:0000313" key="2">
    <source>
        <dbReference type="Proteomes" id="UP000490800"/>
    </source>
</evidence>
<organism evidence="1 2">
    <name type="scientific">Paenibacillus lutrae</name>
    <dbReference type="NCBI Taxonomy" id="2078573"/>
    <lineage>
        <taxon>Bacteria</taxon>
        <taxon>Bacillati</taxon>
        <taxon>Bacillota</taxon>
        <taxon>Bacilli</taxon>
        <taxon>Bacillales</taxon>
        <taxon>Paenibacillaceae</taxon>
        <taxon>Paenibacillus</taxon>
    </lineage>
</organism>
<reference evidence="1 2" key="1">
    <citation type="journal article" date="2019" name="Microorganisms">
        <title>Paenibacillus lutrae sp. nov., A Chitinolytic Species Isolated from A River Otter in Castril Natural Park, Granada, Spain.</title>
        <authorList>
            <person name="Rodriguez M."/>
            <person name="Reina J.C."/>
            <person name="Bejar V."/>
            <person name="Llamas I."/>
        </authorList>
    </citation>
    <scope>NUCLEOTIDE SEQUENCE [LARGE SCALE GENOMIC DNA]</scope>
    <source>
        <strain evidence="1 2">N10</strain>
    </source>
</reference>